<dbReference type="Proteomes" id="UP000324738">
    <property type="component" value="Unassembled WGS sequence"/>
</dbReference>
<evidence type="ECO:0000256" key="4">
    <source>
        <dbReference type="ARBA" id="ARBA00022801"/>
    </source>
</evidence>
<evidence type="ECO:0000256" key="2">
    <source>
        <dbReference type="ARBA" id="ARBA00022670"/>
    </source>
</evidence>
<keyword evidence="7" id="KW-0456">Lyase</keyword>
<evidence type="ECO:0000256" key="9">
    <source>
        <dbReference type="SAM" id="MobiDB-lite"/>
    </source>
</evidence>
<dbReference type="Gene3D" id="3.90.1680.10">
    <property type="entry name" value="SOS response associated peptidase-like"/>
    <property type="match status" value="1"/>
</dbReference>
<reference evidence="10 11" key="1">
    <citation type="submission" date="2019-08" db="EMBL/GenBank/DDBJ databases">
        <title>Aureimonas fodiniaquatilis sp. nov., isolated from a coal mine wastewater.</title>
        <authorList>
            <person name="Kim W."/>
        </authorList>
    </citation>
    <scope>NUCLEOTIDE SEQUENCE [LARGE SCALE GENOMIC DNA]</scope>
    <source>
        <strain evidence="10 11">CAU 1482</strain>
    </source>
</reference>
<dbReference type="GO" id="GO:0106300">
    <property type="term" value="P:protein-DNA covalent cross-linking repair"/>
    <property type="evidence" value="ECO:0007669"/>
    <property type="project" value="InterPro"/>
</dbReference>
<dbReference type="EC" id="3.4.-.-" evidence="8"/>
<dbReference type="GO" id="GO:0008233">
    <property type="term" value="F:peptidase activity"/>
    <property type="evidence" value="ECO:0007669"/>
    <property type="project" value="UniProtKB-KW"/>
</dbReference>
<comment type="similarity">
    <text evidence="1 8">Belongs to the SOS response-associated peptidase family.</text>
</comment>
<dbReference type="InterPro" id="IPR003738">
    <property type="entry name" value="SRAP"/>
</dbReference>
<evidence type="ECO:0000256" key="6">
    <source>
        <dbReference type="ARBA" id="ARBA00023125"/>
    </source>
</evidence>
<proteinExistence type="inferred from homology"/>
<evidence type="ECO:0000256" key="7">
    <source>
        <dbReference type="ARBA" id="ARBA00023239"/>
    </source>
</evidence>
<dbReference type="PANTHER" id="PTHR13604:SF0">
    <property type="entry name" value="ABASIC SITE PROCESSING PROTEIN HMCES"/>
    <property type="match status" value="1"/>
</dbReference>
<dbReference type="GO" id="GO:0006508">
    <property type="term" value="P:proteolysis"/>
    <property type="evidence" value="ECO:0007669"/>
    <property type="project" value="UniProtKB-KW"/>
</dbReference>
<keyword evidence="3" id="KW-0227">DNA damage</keyword>
<protein>
    <recommendedName>
        <fullName evidence="8">Abasic site processing protein</fullName>
        <ecNumber evidence="8">3.4.-.-</ecNumber>
    </recommendedName>
</protein>
<dbReference type="OrthoDB" id="9782620at2"/>
<dbReference type="GO" id="GO:0016829">
    <property type="term" value="F:lyase activity"/>
    <property type="evidence" value="ECO:0007669"/>
    <property type="project" value="UniProtKB-KW"/>
</dbReference>
<keyword evidence="2 8" id="KW-0645">Protease</keyword>
<dbReference type="GO" id="GO:0003697">
    <property type="term" value="F:single-stranded DNA binding"/>
    <property type="evidence" value="ECO:0007669"/>
    <property type="project" value="InterPro"/>
</dbReference>
<evidence type="ECO:0000256" key="5">
    <source>
        <dbReference type="ARBA" id="ARBA00023124"/>
    </source>
</evidence>
<dbReference type="SUPFAM" id="SSF143081">
    <property type="entry name" value="BB1717-like"/>
    <property type="match status" value="1"/>
</dbReference>
<keyword evidence="6" id="KW-0238">DNA-binding</keyword>
<dbReference type="InterPro" id="IPR036590">
    <property type="entry name" value="SRAP-like"/>
</dbReference>
<comment type="caution">
    <text evidence="10">The sequence shown here is derived from an EMBL/GenBank/DDBJ whole genome shotgun (WGS) entry which is preliminary data.</text>
</comment>
<keyword evidence="11" id="KW-1185">Reference proteome</keyword>
<name>A0A5B0DZ40_9HYPH</name>
<dbReference type="AlphaFoldDB" id="A0A5B0DZ40"/>
<evidence type="ECO:0000313" key="11">
    <source>
        <dbReference type="Proteomes" id="UP000324738"/>
    </source>
</evidence>
<organism evidence="10 11">
    <name type="scientific">Aureimonas fodinaquatilis</name>
    <dbReference type="NCBI Taxonomy" id="2565783"/>
    <lineage>
        <taxon>Bacteria</taxon>
        <taxon>Pseudomonadati</taxon>
        <taxon>Pseudomonadota</taxon>
        <taxon>Alphaproteobacteria</taxon>
        <taxon>Hyphomicrobiales</taxon>
        <taxon>Aurantimonadaceae</taxon>
        <taxon>Aureimonas</taxon>
    </lineage>
</organism>
<accession>A0A5B0DZ40</accession>
<evidence type="ECO:0000256" key="1">
    <source>
        <dbReference type="ARBA" id="ARBA00008136"/>
    </source>
</evidence>
<sequence>MCGRFTLTHSSIELARLFEIEHLDDFPPRYNIAPGQPIQIIIGGSDDRPDAHCAGRHGMLVRWGLIPGWCKDLSGLPLLFNARCETAATRNSFKAAMHYRRCLVPASGFYEWHKGSDGQSTPYFIKPADGKPVAFAGVMESWLGADGSEIDTGAILTRPASGDLRKIHPRAPVPLRGDDVDRWLNCREFRPSDVEDVFQRPDSGMFECVPVSDLVNSVANMSPEVQRPVARPQKSQTHQTSFDFD</sequence>
<gene>
    <name evidence="10" type="ORF">FPY71_11240</name>
</gene>
<feature type="region of interest" description="Disordered" evidence="9">
    <location>
        <begin position="223"/>
        <end position="245"/>
    </location>
</feature>
<keyword evidence="4 8" id="KW-0378">Hydrolase</keyword>
<dbReference type="EMBL" id="VTWH01000002">
    <property type="protein sequence ID" value="KAA0971021.1"/>
    <property type="molecule type" value="Genomic_DNA"/>
</dbReference>
<dbReference type="RefSeq" id="WP_149300331.1">
    <property type="nucleotide sequence ID" value="NZ_VTWH01000002.1"/>
</dbReference>
<feature type="compositionally biased region" description="Polar residues" evidence="9">
    <location>
        <begin position="233"/>
        <end position="245"/>
    </location>
</feature>
<dbReference type="PANTHER" id="PTHR13604">
    <property type="entry name" value="DC12-RELATED"/>
    <property type="match status" value="1"/>
</dbReference>
<evidence type="ECO:0000256" key="3">
    <source>
        <dbReference type="ARBA" id="ARBA00022763"/>
    </source>
</evidence>
<dbReference type="Pfam" id="PF02586">
    <property type="entry name" value="SRAP"/>
    <property type="match status" value="1"/>
</dbReference>
<evidence type="ECO:0000256" key="8">
    <source>
        <dbReference type="RuleBase" id="RU364100"/>
    </source>
</evidence>
<evidence type="ECO:0000313" key="10">
    <source>
        <dbReference type="EMBL" id="KAA0971021.1"/>
    </source>
</evidence>
<keyword evidence="5" id="KW-0190">Covalent protein-DNA linkage</keyword>